<gene>
    <name evidence="8" type="primary">vgb_5</name>
    <name evidence="8" type="ORF">ENSA7_52140</name>
</gene>
<evidence type="ECO:0000256" key="1">
    <source>
        <dbReference type="ARBA" id="ARBA00022617"/>
    </source>
</evidence>
<sequence>MVSPVRDWIPRLGFGFAVLAVVVIAEAGKPKVELLGGTSTLVREDGRLGRLAPPARFARASQHGSTIAADATGLWLVERNAGALIRTDHAGELVATFPLHAGLGELVLESGSGSLFVADRSADRLLRYATKGDEATLVAELSLTEPHGLALTPDGATLLVTSVANHELVAVAAATMQILWRVKLAAEPRAVAVSPEGRWALVGFLSTGAVARVELASAGERVSWHALSPRDPVEIEKDAEDDWGETFVEARVIEAPSRFEVPKDSGRRHARNVFALAFVGEGIAVAAHHVATPQMELHPDEDRRDSYGGGAAEIAPIEYRFARIAEPSDDGFTLIDQHHITVHQPRALAYDPARDMLYIGGYGDDEIVAVASASRERPTVAWRASLGEGPACGLDGLALIDQAPSTIENSSGATSLWAHCELARTVVRVDIDPDSLTAQPTKSKHWIRGPELAKSLRSAAVEQGAELFRRGESFALGSALACASCHPEGRNDGLSWRLGRSILQTPLLAGRLPKTSPYKWTGEDQTLRASFAHTIERIGGDPEELDEDEFAAIEAYLTSLPRPRPPSVNDEAALARGQTLFEDECSVCHEGPASTDRERHDFNTSMRRVDTPSLIGLAHSAPYYHDGSAVDLAAVLDDRGSIHDMIDSSSMSAAQRRDLIVYLQSL</sequence>
<dbReference type="SUPFAM" id="SSF50974">
    <property type="entry name" value="Nitrous oxide reductase, N-terminal domain"/>
    <property type="match status" value="1"/>
</dbReference>
<dbReference type="PANTHER" id="PTHR30600">
    <property type="entry name" value="CYTOCHROME C PEROXIDASE-RELATED"/>
    <property type="match status" value="1"/>
</dbReference>
<keyword evidence="2 6" id="KW-0479">Metal-binding</keyword>
<dbReference type="AlphaFoldDB" id="A0A2S9YFN7"/>
<dbReference type="PANTHER" id="PTHR30600:SF10">
    <property type="entry name" value="BLL6722 PROTEIN"/>
    <property type="match status" value="1"/>
</dbReference>
<dbReference type="GO" id="GO:0016829">
    <property type="term" value="F:lyase activity"/>
    <property type="evidence" value="ECO:0007669"/>
    <property type="project" value="UniProtKB-KW"/>
</dbReference>
<organism evidence="8 9">
    <name type="scientific">Enhygromyxa salina</name>
    <dbReference type="NCBI Taxonomy" id="215803"/>
    <lineage>
        <taxon>Bacteria</taxon>
        <taxon>Pseudomonadati</taxon>
        <taxon>Myxococcota</taxon>
        <taxon>Polyangia</taxon>
        <taxon>Nannocystales</taxon>
        <taxon>Nannocystaceae</taxon>
        <taxon>Enhygromyxa</taxon>
    </lineage>
</organism>
<dbReference type="Proteomes" id="UP000238823">
    <property type="component" value="Unassembled WGS sequence"/>
</dbReference>
<dbReference type="Gene3D" id="1.10.760.10">
    <property type="entry name" value="Cytochrome c-like domain"/>
    <property type="match status" value="2"/>
</dbReference>
<dbReference type="InterPro" id="IPR036909">
    <property type="entry name" value="Cyt_c-like_dom_sf"/>
</dbReference>
<name>A0A2S9YFN7_9BACT</name>
<dbReference type="GO" id="GO:0046872">
    <property type="term" value="F:metal ion binding"/>
    <property type="evidence" value="ECO:0007669"/>
    <property type="project" value="UniProtKB-KW"/>
</dbReference>
<dbReference type="InterPro" id="IPR015943">
    <property type="entry name" value="WD40/YVTN_repeat-like_dom_sf"/>
</dbReference>
<dbReference type="InterPro" id="IPR009056">
    <property type="entry name" value="Cyt_c-like_dom"/>
</dbReference>
<dbReference type="InterPro" id="IPR011045">
    <property type="entry name" value="N2O_reductase_N"/>
</dbReference>
<keyword evidence="8" id="KW-0456">Lyase</keyword>
<keyword evidence="4" id="KW-0560">Oxidoreductase</keyword>
<evidence type="ECO:0000256" key="3">
    <source>
        <dbReference type="ARBA" id="ARBA00022729"/>
    </source>
</evidence>
<comment type="caution">
    <text evidence="8">The sequence shown here is derived from an EMBL/GenBank/DDBJ whole genome shotgun (WGS) entry which is preliminary data.</text>
</comment>
<dbReference type="GO" id="GO:0009055">
    <property type="term" value="F:electron transfer activity"/>
    <property type="evidence" value="ECO:0007669"/>
    <property type="project" value="InterPro"/>
</dbReference>
<proteinExistence type="predicted"/>
<dbReference type="EMBL" id="PVNL01000106">
    <property type="protein sequence ID" value="PRQ03923.1"/>
    <property type="molecule type" value="Genomic_DNA"/>
</dbReference>
<protein>
    <submittedName>
        <fullName evidence="8">Virginiamycin B lyase</fullName>
        <ecNumber evidence="8">4.2.99.-</ecNumber>
    </submittedName>
</protein>
<evidence type="ECO:0000313" key="8">
    <source>
        <dbReference type="EMBL" id="PRQ03923.1"/>
    </source>
</evidence>
<reference evidence="8 9" key="1">
    <citation type="submission" date="2018-03" db="EMBL/GenBank/DDBJ databases">
        <title>Draft Genome Sequences of the Obligatory Marine Myxobacteria Enhygromyxa salina SWB007.</title>
        <authorList>
            <person name="Poehlein A."/>
            <person name="Moghaddam J.A."/>
            <person name="Harms H."/>
            <person name="Alanjari M."/>
            <person name="Koenig G.M."/>
            <person name="Daniel R."/>
            <person name="Schaeberle T.F."/>
        </authorList>
    </citation>
    <scope>NUCLEOTIDE SEQUENCE [LARGE SCALE GENOMIC DNA]</scope>
    <source>
        <strain evidence="8 9">SWB007</strain>
    </source>
</reference>
<dbReference type="Gene3D" id="2.130.10.10">
    <property type="entry name" value="YVTN repeat-like/Quinoprotein amine dehydrogenase"/>
    <property type="match status" value="1"/>
</dbReference>
<dbReference type="GO" id="GO:0020037">
    <property type="term" value="F:heme binding"/>
    <property type="evidence" value="ECO:0007669"/>
    <property type="project" value="InterPro"/>
</dbReference>
<dbReference type="EC" id="4.2.99.-" evidence="8"/>
<dbReference type="Pfam" id="PF00034">
    <property type="entry name" value="Cytochrom_C"/>
    <property type="match status" value="1"/>
</dbReference>
<evidence type="ECO:0000313" key="9">
    <source>
        <dbReference type="Proteomes" id="UP000238823"/>
    </source>
</evidence>
<dbReference type="PROSITE" id="PS51007">
    <property type="entry name" value="CYTC"/>
    <property type="match status" value="2"/>
</dbReference>
<evidence type="ECO:0000256" key="4">
    <source>
        <dbReference type="ARBA" id="ARBA00023002"/>
    </source>
</evidence>
<evidence type="ECO:0000256" key="6">
    <source>
        <dbReference type="PROSITE-ProRule" id="PRU00433"/>
    </source>
</evidence>
<feature type="domain" description="Cytochrome c" evidence="7">
    <location>
        <begin position="572"/>
        <end position="666"/>
    </location>
</feature>
<evidence type="ECO:0000256" key="2">
    <source>
        <dbReference type="ARBA" id="ARBA00022723"/>
    </source>
</evidence>
<feature type="domain" description="Cytochrome c" evidence="7">
    <location>
        <begin position="459"/>
        <end position="561"/>
    </location>
</feature>
<evidence type="ECO:0000259" key="7">
    <source>
        <dbReference type="PROSITE" id="PS51007"/>
    </source>
</evidence>
<evidence type="ECO:0000256" key="5">
    <source>
        <dbReference type="ARBA" id="ARBA00023004"/>
    </source>
</evidence>
<keyword evidence="5 6" id="KW-0408">Iron</keyword>
<keyword evidence="1 6" id="KW-0349">Heme</keyword>
<accession>A0A2S9YFN7</accession>
<keyword evidence="3" id="KW-0732">Signal</keyword>
<dbReference type="InterPro" id="IPR051395">
    <property type="entry name" value="Cytochrome_c_Peroxidase/MauG"/>
</dbReference>
<dbReference type="GO" id="GO:0004130">
    <property type="term" value="F:cytochrome-c peroxidase activity"/>
    <property type="evidence" value="ECO:0007669"/>
    <property type="project" value="TreeGrafter"/>
</dbReference>
<dbReference type="SUPFAM" id="SSF46626">
    <property type="entry name" value="Cytochrome c"/>
    <property type="match status" value="2"/>
</dbReference>